<comment type="caution">
    <text evidence="1">The sequence shown here is derived from an EMBL/GenBank/DDBJ whole genome shotgun (WGS) entry which is preliminary data.</text>
</comment>
<dbReference type="Gene3D" id="3.20.20.140">
    <property type="entry name" value="Metal-dependent hydrolases"/>
    <property type="match status" value="1"/>
</dbReference>
<keyword evidence="2" id="KW-1185">Reference proteome</keyword>
<name>A0AAW0GNU6_9APHY</name>
<dbReference type="InterPro" id="IPR032466">
    <property type="entry name" value="Metal_Hydrolase"/>
</dbReference>
<dbReference type="SUPFAM" id="SSF51556">
    <property type="entry name" value="Metallo-dependent hydrolases"/>
    <property type="match status" value="1"/>
</dbReference>
<dbReference type="PANTHER" id="PTHR43135:SF3">
    <property type="entry name" value="ALPHA-D-RIBOSE 1-METHYLPHOSPHONATE 5-TRIPHOSPHATE DIPHOSPHATASE"/>
    <property type="match status" value="1"/>
</dbReference>
<dbReference type="SUPFAM" id="SSF51338">
    <property type="entry name" value="Composite domain of metallo-dependent hydrolases"/>
    <property type="match status" value="1"/>
</dbReference>
<dbReference type="InterPro" id="IPR011059">
    <property type="entry name" value="Metal-dep_hydrolase_composite"/>
</dbReference>
<dbReference type="PANTHER" id="PTHR43135">
    <property type="entry name" value="ALPHA-D-RIBOSE 1-METHYLPHOSPHONATE 5-TRIPHOSPHATE DIPHOSPHATASE"/>
    <property type="match status" value="1"/>
</dbReference>
<dbReference type="Proteomes" id="UP001385951">
    <property type="component" value="Unassembled WGS sequence"/>
</dbReference>
<accession>A0AAW0GNU6</accession>
<dbReference type="EMBL" id="JASBNA010000002">
    <property type="protein sequence ID" value="KAK7695151.1"/>
    <property type="molecule type" value="Genomic_DNA"/>
</dbReference>
<dbReference type="GO" id="GO:0016810">
    <property type="term" value="F:hydrolase activity, acting on carbon-nitrogen (but not peptide) bonds"/>
    <property type="evidence" value="ECO:0007669"/>
    <property type="project" value="InterPro"/>
</dbReference>
<proteinExistence type="predicted"/>
<evidence type="ECO:0000313" key="1">
    <source>
        <dbReference type="EMBL" id="KAK7695151.1"/>
    </source>
</evidence>
<dbReference type="InterPro" id="IPR051781">
    <property type="entry name" value="Metallo-dep_Hydrolase"/>
</dbReference>
<protein>
    <recommendedName>
        <fullName evidence="3">Amidohydrolase-related domain-containing protein</fullName>
    </recommendedName>
</protein>
<gene>
    <name evidence="1" type="ORF">QCA50_002341</name>
</gene>
<dbReference type="Gene3D" id="2.30.40.10">
    <property type="entry name" value="Urease, subunit C, domain 1"/>
    <property type="match status" value="1"/>
</dbReference>
<reference evidence="1 2" key="1">
    <citation type="submission" date="2022-09" db="EMBL/GenBank/DDBJ databases">
        <authorList>
            <person name="Palmer J.M."/>
        </authorList>
    </citation>
    <scope>NUCLEOTIDE SEQUENCE [LARGE SCALE GENOMIC DNA]</scope>
    <source>
        <strain evidence="1 2">DSM 7382</strain>
    </source>
</reference>
<dbReference type="AlphaFoldDB" id="A0AAW0GNU6"/>
<evidence type="ECO:0000313" key="2">
    <source>
        <dbReference type="Proteomes" id="UP001385951"/>
    </source>
</evidence>
<organism evidence="1 2">
    <name type="scientific">Cerrena zonata</name>
    <dbReference type="NCBI Taxonomy" id="2478898"/>
    <lineage>
        <taxon>Eukaryota</taxon>
        <taxon>Fungi</taxon>
        <taxon>Dikarya</taxon>
        <taxon>Basidiomycota</taxon>
        <taxon>Agaricomycotina</taxon>
        <taxon>Agaricomycetes</taxon>
        <taxon>Polyporales</taxon>
        <taxon>Cerrenaceae</taxon>
        <taxon>Cerrena</taxon>
    </lineage>
</organism>
<sequence length="249" mass="27146">MAQVSPHTAAQSISTFTDDELRAIVQTAHKLGVKVAAHTDGHSSWEGLTSPGSAHQVNSVEHGYNAGDVFEVANKGYDERDGVPTFWIPTLSVCYTLGKDTGLWQRAASTFKQAIKASSLNVRIACGGDTGPFPHGDNALEMKLMVRLGADWKAVLKWGTLSGWECIRSMRWEGQTGKERLTKVHELREDARVVGDNEVPFGTVRKGFAADIIATSGDLEKHFEEAVDKGSIVFVMKSGKVYKRNGLEV</sequence>
<evidence type="ECO:0008006" key="3">
    <source>
        <dbReference type="Google" id="ProtNLM"/>
    </source>
</evidence>